<evidence type="ECO:0000256" key="4">
    <source>
        <dbReference type="ARBA" id="ARBA00022722"/>
    </source>
</evidence>
<evidence type="ECO:0000256" key="5">
    <source>
        <dbReference type="ARBA" id="ARBA00022723"/>
    </source>
</evidence>
<organism evidence="9 10">
    <name type="scientific">Hypholoma sublateritium (strain FD-334 SS-4)</name>
    <dbReference type="NCBI Taxonomy" id="945553"/>
    <lineage>
        <taxon>Eukaryota</taxon>
        <taxon>Fungi</taxon>
        <taxon>Dikarya</taxon>
        <taxon>Basidiomycota</taxon>
        <taxon>Agaricomycotina</taxon>
        <taxon>Agaricomycetes</taxon>
        <taxon>Agaricomycetidae</taxon>
        <taxon>Agaricales</taxon>
        <taxon>Agaricineae</taxon>
        <taxon>Strophariaceae</taxon>
        <taxon>Hypholoma</taxon>
    </lineage>
</organism>
<dbReference type="CDD" id="cd13934">
    <property type="entry name" value="RNase_H_Dikarya_like"/>
    <property type="match status" value="1"/>
</dbReference>
<dbReference type="EC" id="3.1.26.4" evidence="3"/>
<dbReference type="EMBL" id="KN817712">
    <property type="protein sequence ID" value="KJA13807.1"/>
    <property type="molecule type" value="Genomic_DNA"/>
</dbReference>
<dbReference type="PANTHER" id="PTHR10642">
    <property type="entry name" value="RIBONUCLEASE H1"/>
    <property type="match status" value="1"/>
</dbReference>
<dbReference type="OrthoDB" id="407198at2759"/>
<protein>
    <recommendedName>
        <fullName evidence="3">ribonuclease H</fullName>
        <ecNumber evidence="3">3.1.26.4</ecNumber>
    </recommendedName>
</protein>
<dbReference type="STRING" id="945553.A0A0D2KGX6"/>
<dbReference type="GO" id="GO:0004523">
    <property type="term" value="F:RNA-DNA hybrid ribonuclease activity"/>
    <property type="evidence" value="ECO:0007669"/>
    <property type="project" value="UniProtKB-EC"/>
</dbReference>
<dbReference type="OMA" id="VGFWHIP"/>
<gene>
    <name evidence="9" type="ORF">HYPSUDRAFT_49590</name>
</gene>
<dbReference type="SUPFAM" id="SSF53098">
    <property type="entry name" value="Ribonuclease H-like"/>
    <property type="match status" value="1"/>
</dbReference>
<evidence type="ECO:0000256" key="7">
    <source>
        <dbReference type="ARBA" id="ARBA00022801"/>
    </source>
</evidence>
<dbReference type="GO" id="GO:0046872">
    <property type="term" value="F:metal ion binding"/>
    <property type="evidence" value="ECO:0007669"/>
    <property type="project" value="UniProtKB-KW"/>
</dbReference>
<comment type="similarity">
    <text evidence="2">Belongs to the RNase H family.</text>
</comment>
<dbReference type="Proteomes" id="UP000054270">
    <property type="component" value="Unassembled WGS sequence"/>
</dbReference>
<name>A0A0D2KGX6_HYPSF</name>
<feature type="domain" description="RNase H type-1" evidence="8">
    <location>
        <begin position="80"/>
        <end position="232"/>
    </location>
</feature>
<dbReference type="InterPro" id="IPR012337">
    <property type="entry name" value="RNaseH-like_sf"/>
</dbReference>
<keyword evidence="4" id="KW-0540">Nuclease</keyword>
<dbReference type="GO" id="GO:0003676">
    <property type="term" value="F:nucleic acid binding"/>
    <property type="evidence" value="ECO:0007669"/>
    <property type="project" value="InterPro"/>
</dbReference>
<evidence type="ECO:0000259" key="8">
    <source>
        <dbReference type="PROSITE" id="PS50879"/>
    </source>
</evidence>
<keyword evidence="7" id="KW-0378">Hydrolase</keyword>
<evidence type="ECO:0000256" key="1">
    <source>
        <dbReference type="ARBA" id="ARBA00000077"/>
    </source>
</evidence>
<dbReference type="InterPro" id="IPR036397">
    <property type="entry name" value="RNaseH_sf"/>
</dbReference>
<evidence type="ECO:0000256" key="6">
    <source>
        <dbReference type="ARBA" id="ARBA00022759"/>
    </source>
</evidence>
<dbReference type="InterPro" id="IPR050092">
    <property type="entry name" value="RNase_H"/>
</dbReference>
<proteinExistence type="inferred from homology"/>
<dbReference type="Gene3D" id="3.30.420.10">
    <property type="entry name" value="Ribonuclease H-like superfamily/Ribonuclease H"/>
    <property type="match status" value="1"/>
</dbReference>
<evidence type="ECO:0000313" key="10">
    <source>
        <dbReference type="Proteomes" id="UP000054270"/>
    </source>
</evidence>
<dbReference type="PROSITE" id="PS50879">
    <property type="entry name" value="RNASE_H_1"/>
    <property type="match status" value="1"/>
</dbReference>
<evidence type="ECO:0000256" key="3">
    <source>
        <dbReference type="ARBA" id="ARBA00012180"/>
    </source>
</evidence>
<dbReference type="GO" id="GO:0043137">
    <property type="term" value="P:DNA replication, removal of RNA primer"/>
    <property type="evidence" value="ECO:0007669"/>
    <property type="project" value="TreeGrafter"/>
</dbReference>
<evidence type="ECO:0000313" key="9">
    <source>
        <dbReference type="EMBL" id="KJA13807.1"/>
    </source>
</evidence>
<keyword evidence="5" id="KW-0479">Metal-binding</keyword>
<keyword evidence="6" id="KW-0255">Endonuclease</keyword>
<dbReference type="AlphaFoldDB" id="A0A0D2KGX6"/>
<comment type="catalytic activity">
    <reaction evidence="1">
        <text>Endonucleolytic cleavage to 5'-phosphomonoester.</text>
        <dbReference type="EC" id="3.1.26.4"/>
    </reaction>
</comment>
<dbReference type="InterPro" id="IPR002156">
    <property type="entry name" value="RNaseH_domain"/>
</dbReference>
<sequence length="244" mass="27294">MIILRHYYDPALPDYPRMHELNLSLPDNYQRAPPIPSYVGGRSYPAYPSQNPLKIFKPMFNAHLYPEPRWVELDAAPGGTKHAVLVFTDGAAPNNGQLSVRAGCGILVRPDGRHGVSFPLERVSGESLTSNRAELRAAHAALGLRDWRAEGFGKVVIASDSEYVVLGAVQRAAIWEQNGWINTRGQEVPNKDLWIMLIQAIRKLEREGTVVQFYRINREFNLADGLAKQGANVAEVPTRWIKQT</sequence>
<evidence type="ECO:0000256" key="2">
    <source>
        <dbReference type="ARBA" id="ARBA00005300"/>
    </source>
</evidence>
<reference evidence="10" key="1">
    <citation type="submission" date="2014-04" db="EMBL/GenBank/DDBJ databases">
        <title>Evolutionary Origins and Diversification of the Mycorrhizal Mutualists.</title>
        <authorList>
            <consortium name="DOE Joint Genome Institute"/>
            <consortium name="Mycorrhizal Genomics Consortium"/>
            <person name="Kohler A."/>
            <person name="Kuo A."/>
            <person name="Nagy L.G."/>
            <person name="Floudas D."/>
            <person name="Copeland A."/>
            <person name="Barry K.W."/>
            <person name="Cichocki N."/>
            <person name="Veneault-Fourrey C."/>
            <person name="LaButti K."/>
            <person name="Lindquist E.A."/>
            <person name="Lipzen A."/>
            <person name="Lundell T."/>
            <person name="Morin E."/>
            <person name="Murat C."/>
            <person name="Riley R."/>
            <person name="Ohm R."/>
            <person name="Sun H."/>
            <person name="Tunlid A."/>
            <person name="Henrissat B."/>
            <person name="Grigoriev I.V."/>
            <person name="Hibbett D.S."/>
            <person name="Martin F."/>
        </authorList>
    </citation>
    <scope>NUCLEOTIDE SEQUENCE [LARGE SCALE GENOMIC DNA]</scope>
    <source>
        <strain evidence="10">FD-334 SS-4</strain>
    </source>
</reference>
<dbReference type="Pfam" id="PF00075">
    <property type="entry name" value="RNase_H"/>
    <property type="match status" value="1"/>
</dbReference>
<dbReference type="PANTHER" id="PTHR10642:SF26">
    <property type="entry name" value="RIBONUCLEASE H1"/>
    <property type="match status" value="1"/>
</dbReference>
<accession>A0A0D2KGX6</accession>
<keyword evidence="10" id="KW-1185">Reference proteome</keyword>